<keyword evidence="2" id="KW-0808">Transferase</keyword>
<keyword evidence="2" id="KW-0489">Methyltransferase</keyword>
<proteinExistence type="predicted"/>
<name>A0A2A9DLR4_9CORY</name>
<dbReference type="InterPro" id="IPR041698">
    <property type="entry name" value="Methyltransf_25"/>
</dbReference>
<dbReference type="CDD" id="cd02440">
    <property type="entry name" value="AdoMet_MTases"/>
    <property type="match status" value="1"/>
</dbReference>
<dbReference type="STRING" id="1724.GCA_001044175_00008"/>
<dbReference type="Proteomes" id="UP000221653">
    <property type="component" value="Unassembled WGS sequence"/>
</dbReference>
<dbReference type="SUPFAM" id="SSF53335">
    <property type="entry name" value="S-adenosyl-L-methionine-dependent methyltransferases"/>
    <property type="match status" value="1"/>
</dbReference>
<reference evidence="2 3" key="1">
    <citation type="submission" date="2017-10" db="EMBL/GenBank/DDBJ databases">
        <title>Sequencing the genomes of 1000 actinobacteria strains.</title>
        <authorList>
            <person name="Klenk H.-P."/>
        </authorList>
    </citation>
    <scope>NUCLEOTIDE SEQUENCE [LARGE SCALE GENOMIC DNA]</scope>
    <source>
        <strain evidence="2 3">DSM 20688</strain>
    </source>
</reference>
<dbReference type="Gene3D" id="3.40.50.150">
    <property type="entry name" value="Vaccinia Virus protein VP39"/>
    <property type="match status" value="1"/>
</dbReference>
<dbReference type="AlphaFoldDB" id="A0A2A9DLR4"/>
<dbReference type="OrthoDB" id="5174037at2"/>
<sequence length="278" mass="30684">MKASHWDKQAAGWAGRLEGTRDLLLEVIDEFSVLHQGASVLDIGCGPGWHLKKMAPRIAEGVGLDISSGMIAEANKSRAAHLTFHVHDWAAPLPRDIQGRKFSTVISNRNPGMNTPADLQKAVALAEEWCIISTPIARRTSLLTECLARTGQEEHGGGGRASISKLVGWALSEGFLPQLRYARRVSSRWLDRDGVRTEAQRYARRYGSSLIDVADTIFNEQQEGGRIPFELDMTFALAIWDVRETAATLDPEIQVQRKGYSSPMSAQPFFTKTPISSN</sequence>
<organism evidence="2 3">
    <name type="scientific">Corynebacterium renale</name>
    <dbReference type="NCBI Taxonomy" id="1724"/>
    <lineage>
        <taxon>Bacteria</taxon>
        <taxon>Bacillati</taxon>
        <taxon>Actinomycetota</taxon>
        <taxon>Actinomycetes</taxon>
        <taxon>Mycobacteriales</taxon>
        <taxon>Corynebacteriaceae</taxon>
        <taxon>Corynebacterium</taxon>
    </lineage>
</organism>
<dbReference type="InterPro" id="IPR029063">
    <property type="entry name" value="SAM-dependent_MTases_sf"/>
</dbReference>
<comment type="caution">
    <text evidence="2">The sequence shown here is derived from an EMBL/GenBank/DDBJ whole genome shotgun (WGS) entry which is preliminary data.</text>
</comment>
<evidence type="ECO:0000313" key="2">
    <source>
        <dbReference type="EMBL" id="PFG27638.1"/>
    </source>
</evidence>
<evidence type="ECO:0000313" key="3">
    <source>
        <dbReference type="Proteomes" id="UP000221653"/>
    </source>
</evidence>
<keyword evidence="3" id="KW-1185">Reference proteome</keyword>
<protein>
    <submittedName>
        <fullName evidence="2">Methyltransferase family protein</fullName>
    </submittedName>
</protein>
<gene>
    <name evidence="2" type="ORF">ATK06_0714</name>
</gene>
<evidence type="ECO:0000259" key="1">
    <source>
        <dbReference type="Pfam" id="PF13649"/>
    </source>
</evidence>
<dbReference type="RefSeq" id="WP_098388849.1">
    <property type="nucleotide sequence ID" value="NZ_LS483464.1"/>
</dbReference>
<dbReference type="Pfam" id="PF13649">
    <property type="entry name" value="Methyltransf_25"/>
    <property type="match status" value="1"/>
</dbReference>
<dbReference type="EMBL" id="PDJF01000001">
    <property type="protein sequence ID" value="PFG27638.1"/>
    <property type="molecule type" value="Genomic_DNA"/>
</dbReference>
<accession>A0A2A9DLR4</accession>
<feature type="domain" description="Methyltransferase" evidence="1">
    <location>
        <begin position="40"/>
        <end position="124"/>
    </location>
</feature>
<dbReference type="GO" id="GO:0032259">
    <property type="term" value="P:methylation"/>
    <property type="evidence" value="ECO:0007669"/>
    <property type="project" value="UniProtKB-KW"/>
</dbReference>
<dbReference type="GO" id="GO:0008168">
    <property type="term" value="F:methyltransferase activity"/>
    <property type="evidence" value="ECO:0007669"/>
    <property type="project" value="UniProtKB-KW"/>
</dbReference>